<evidence type="ECO:0000313" key="2">
    <source>
        <dbReference type="Proteomes" id="UP001489719"/>
    </source>
</evidence>
<comment type="caution">
    <text evidence="1">The sequence shown here is derived from an EMBL/GenBank/DDBJ whole genome shotgun (WGS) entry which is preliminary data.</text>
</comment>
<name>A0ACC3TWX3_9ASCO</name>
<accession>A0ACC3TWX3</accession>
<dbReference type="Proteomes" id="UP001489719">
    <property type="component" value="Unassembled WGS sequence"/>
</dbReference>
<proteinExistence type="predicted"/>
<dbReference type="EMBL" id="MU970042">
    <property type="protein sequence ID" value="KAK9325245.1"/>
    <property type="molecule type" value="Genomic_DNA"/>
</dbReference>
<gene>
    <name evidence="1" type="ORF">V1517DRAFT_315145</name>
</gene>
<sequence length="599" mass="65159">MTDIVGASDIYGDEANLLIEPEANYGVDHEQVERPRSRYALKRPAVSSNLYSNDPDRGRGHSISPFRPPSGTATILRFTNGSLPWYKSASIYLLLPAFLILTVSYGGLIAPKLNLLLSLICRVHYAEQDLTTDELLKALADVDRNCQTAAMHARVSKFNMSVSLIHGILAAVISPKMGVLSDRIGRCPVLAITALGPLMSNLILILAAKSTSVYGYRWFLVGAVFDGLSGSVAAMMATAHAYATDCTPPEKRATAFGLFHACLFAGMAVGPAFGGYLVKATGSILSSFYAAILAQIVFVFFVLFVIPESVSHQHRLDAQEVHRLNREFNTGRPRDVREFVRRINFLQPLRVLVPQDGTRSVIKKNLMLLSFIDMLLIGVGAGGMMVIILYAEFTFGWSSAEAGYFMSIGGSVRAFMLIILLPAITKFLRARDPDGLHHVGASFSDIAIIRFATACEVIAFFGYMVSQNSVQFALSGCLGAIGGIVSPTLQSTLTKHVAKENVGALLGALSLLHCICQIIAPIIFSTIYAYTVGSYPKAVFLAFLFIFGTVFVCSLFISKNVESSLYDDDEILEGTLAHRDDYELLSGTRRGNHDDADDD</sequence>
<evidence type="ECO:0000313" key="1">
    <source>
        <dbReference type="EMBL" id="KAK9325245.1"/>
    </source>
</evidence>
<reference evidence="2" key="1">
    <citation type="journal article" date="2024" name="Front. Bioeng. Biotechnol.">
        <title>Genome-scale model development and genomic sequencing of the oleaginous clade Lipomyces.</title>
        <authorList>
            <person name="Czajka J.J."/>
            <person name="Han Y."/>
            <person name="Kim J."/>
            <person name="Mondo S.J."/>
            <person name="Hofstad B.A."/>
            <person name="Robles A."/>
            <person name="Haridas S."/>
            <person name="Riley R."/>
            <person name="LaButti K."/>
            <person name="Pangilinan J."/>
            <person name="Andreopoulos W."/>
            <person name="Lipzen A."/>
            <person name="Yan J."/>
            <person name="Wang M."/>
            <person name="Ng V."/>
            <person name="Grigoriev I.V."/>
            <person name="Spatafora J.W."/>
            <person name="Magnuson J.K."/>
            <person name="Baker S.E."/>
            <person name="Pomraning K.R."/>
        </authorList>
    </citation>
    <scope>NUCLEOTIDE SEQUENCE [LARGE SCALE GENOMIC DNA]</scope>
    <source>
        <strain evidence="2">CBS 10300</strain>
    </source>
</reference>
<keyword evidence="2" id="KW-1185">Reference proteome</keyword>
<protein>
    <submittedName>
        <fullName evidence="1">Major facilitator superfamily domain-containing protein</fullName>
    </submittedName>
</protein>
<organism evidence="1 2">
    <name type="scientific">Lipomyces orientalis</name>
    <dbReference type="NCBI Taxonomy" id="1233043"/>
    <lineage>
        <taxon>Eukaryota</taxon>
        <taxon>Fungi</taxon>
        <taxon>Dikarya</taxon>
        <taxon>Ascomycota</taxon>
        <taxon>Saccharomycotina</taxon>
        <taxon>Lipomycetes</taxon>
        <taxon>Lipomycetales</taxon>
        <taxon>Lipomycetaceae</taxon>
        <taxon>Lipomyces</taxon>
    </lineage>
</organism>